<proteinExistence type="predicted"/>
<name>A0AAU9D253_9BACT</name>
<dbReference type="InterPro" id="IPR036761">
    <property type="entry name" value="TTHA0802/YceI-like_sf"/>
</dbReference>
<gene>
    <name evidence="3" type="primary">yceI</name>
    <name evidence="3" type="ORF">FUAX_24600</name>
</gene>
<evidence type="ECO:0000259" key="2">
    <source>
        <dbReference type="SMART" id="SM00867"/>
    </source>
</evidence>
<dbReference type="SUPFAM" id="SSF101874">
    <property type="entry name" value="YceI-like"/>
    <property type="match status" value="1"/>
</dbReference>
<dbReference type="SMART" id="SM00867">
    <property type="entry name" value="YceI"/>
    <property type="match status" value="1"/>
</dbReference>
<dbReference type="InterPro" id="IPR007372">
    <property type="entry name" value="Lipid/polyisoprenoid-bd_YceI"/>
</dbReference>
<keyword evidence="4" id="KW-1185">Reference proteome</keyword>
<dbReference type="EMBL" id="AP025314">
    <property type="protein sequence ID" value="BDD10028.1"/>
    <property type="molecule type" value="Genomic_DNA"/>
</dbReference>
<reference evidence="3 4" key="1">
    <citation type="submission" date="2021-12" db="EMBL/GenBank/DDBJ databases">
        <title>Genome sequencing of bacteria with rrn-lacking chromosome and rrn-plasmid.</title>
        <authorList>
            <person name="Anda M."/>
            <person name="Iwasaki W."/>
        </authorList>
    </citation>
    <scope>NUCLEOTIDE SEQUENCE [LARGE SCALE GENOMIC DNA]</scope>
    <source>
        <strain evidence="3 4">DSM 100852</strain>
    </source>
</reference>
<feature type="domain" description="Lipid/polyisoprenoid-binding YceI-like" evidence="2">
    <location>
        <begin position="23"/>
        <end position="196"/>
    </location>
</feature>
<dbReference type="AlphaFoldDB" id="A0AAU9D253"/>
<dbReference type="Gene3D" id="2.40.128.110">
    <property type="entry name" value="Lipid/polyisoprenoid-binding, YceI-like"/>
    <property type="match status" value="1"/>
</dbReference>
<evidence type="ECO:0000256" key="1">
    <source>
        <dbReference type="SAM" id="SignalP"/>
    </source>
</evidence>
<protein>
    <submittedName>
        <fullName evidence="3">Lipid-binding protein</fullName>
    </submittedName>
</protein>
<accession>A0AAU9D253</accession>
<dbReference type="PROSITE" id="PS51257">
    <property type="entry name" value="PROKAR_LIPOPROTEIN"/>
    <property type="match status" value="1"/>
</dbReference>
<dbReference type="PANTHER" id="PTHR34406:SF1">
    <property type="entry name" value="PROTEIN YCEI"/>
    <property type="match status" value="1"/>
</dbReference>
<organism evidence="3 4">
    <name type="scientific">Fulvitalea axinellae</name>
    <dbReference type="NCBI Taxonomy" id="1182444"/>
    <lineage>
        <taxon>Bacteria</taxon>
        <taxon>Pseudomonadati</taxon>
        <taxon>Bacteroidota</taxon>
        <taxon>Cytophagia</taxon>
        <taxon>Cytophagales</taxon>
        <taxon>Persicobacteraceae</taxon>
        <taxon>Fulvitalea</taxon>
    </lineage>
</organism>
<evidence type="ECO:0000313" key="4">
    <source>
        <dbReference type="Proteomes" id="UP001348817"/>
    </source>
</evidence>
<feature type="chain" id="PRO_5043919513" evidence="1">
    <location>
        <begin position="21"/>
        <end position="198"/>
    </location>
</feature>
<dbReference type="Pfam" id="PF04264">
    <property type="entry name" value="YceI"/>
    <property type="match status" value="1"/>
</dbReference>
<evidence type="ECO:0000313" key="3">
    <source>
        <dbReference type="EMBL" id="BDD10028.1"/>
    </source>
</evidence>
<dbReference type="RefSeq" id="WP_338391608.1">
    <property type="nucleotide sequence ID" value="NZ_AP025314.1"/>
</dbReference>
<dbReference type="PANTHER" id="PTHR34406">
    <property type="entry name" value="PROTEIN YCEI"/>
    <property type="match status" value="1"/>
</dbReference>
<sequence length="198" mass="21637">MKQIALTLIIIISACAVTLAQTFAKIDTTASVVVWKGSKVGGEHHGNLNLKSGKLIIEDQKITGGDFTVDMTTITNSDLTSKKWNKKLVNHLKSGDFFDTKNHPDAYFKINDISTAPSGNAGEYTISGDMTVKGITKPISFPAKVTIKDKLLTAKADVIIDRTAFDIQYKSGSFFDNLGDKLIHDNFELKINLTANLE</sequence>
<keyword evidence="1" id="KW-0732">Signal</keyword>
<feature type="signal peptide" evidence="1">
    <location>
        <begin position="1"/>
        <end position="20"/>
    </location>
</feature>
<dbReference type="KEGG" id="fax:FUAX_24600"/>
<dbReference type="Proteomes" id="UP001348817">
    <property type="component" value="Chromosome"/>
</dbReference>